<protein>
    <submittedName>
        <fullName evidence="1">Uncharacterized protein</fullName>
    </submittedName>
</protein>
<reference evidence="1 2" key="1">
    <citation type="journal article" date="2016" name="Mol. Biol. Evol.">
        <title>Comparative Genomics of Early-Diverging Mushroom-Forming Fungi Provides Insights into the Origins of Lignocellulose Decay Capabilities.</title>
        <authorList>
            <person name="Nagy L.G."/>
            <person name="Riley R."/>
            <person name="Tritt A."/>
            <person name="Adam C."/>
            <person name="Daum C."/>
            <person name="Floudas D."/>
            <person name="Sun H."/>
            <person name="Yadav J.S."/>
            <person name="Pangilinan J."/>
            <person name="Larsson K.H."/>
            <person name="Matsuura K."/>
            <person name="Barry K."/>
            <person name="Labutti K."/>
            <person name="Kuo R."/>
            <person name="Ohm R.A."/>
            <person name="Bhattacharya S.S."/>
            <person name="Shirouzu T."/>
            <person name="Yoshinaga Y."/>
            <person name="Martin F.M."/>
            <person name="Grigoriev I.V."/>
            <person name="Hibbett D.S."/>
        </authorList>
    </citation>
    <scope>NUCLEOTIDE SEQUENCE [LARGE SCALE GENOMIC DNA]</scope>
    <source>
        <strain evidence="1 2">CBS 109695</strain>
    </source>
</reference>
<dbReference type="AlphaFoldDB" id="A0A166LSE4"/>
<proteinExistence type="predicted"/>
<dbReference type="Proteomes" id="UP000076532">
    <property type="component" value="Unassembled WGS sequence"/>
</dbReference>
<organism evidence="1 2">
    <name type="scientific">Athelia psychrophila</name>
    <dbReference type="NCBI Taxonomy" id="1759441"/>
    <lineage>
        <taxon>Eukaryota</taxon>
        <taxon>Fungi</taxon>
        <taxon>Dikarya</taxon>
        <taxon>Basidiomycota</taxon>
        <taxon>Agaricomycotina</taxon>
        <taxon>Agaricomycetes</taxon>
        <taxon>Agaricomycetidae</taxon>
        <taxon>Atheliales</taxon>
        <taxon>Atheliaceae</taxon>
        <taxon>Athelia</taxon>
    </lineage>
</organism>
<evidence type="ECO:0000313" key="2">
    <source>
        <dbReference type="Proteomes" id="UP000076532"/>
    </source>
</evidence>
<evidence type="ECO:0000313" key="1">
    <source>
        <dbReference type="EMBL" id="KZP23268.1"/>
    </source>
</evidence>
<gene>
    <name evidence="1" type="ORF">FIBSPDRAFT_889662</name>
</gene>
<keyword evidence="2" id="KW-1185">Reference proteome</keyword>
<sequence length="293" mass="32915">MSNHHHLMPFLQPPLWGSAVVLEVGPRRESSSAGAWPRRVRACSSLNEVWCGIVTSQRAANRIRLEIVRVCAGSGQALLIPTDVIRKLQPRFPASSPPLSRLHEQAWQRPNGGILLRMRCQQNWEPSPTQQRGNTRRSHDYNCKHLISCAHLPSRTSLPRRRLVPTIRAAAFIIAVQPPRYTNRLNSKENVSASLGEKFTDFNIATTPPSAQKPKYWAQTPTAEVRDTINVWFKTLDDTQKGEITPKTTAKAANFQPRGGLLFELNIEGSVDMVSYTSVAVYSVLSYRCRARI</sequence>
<accession>A0A166LSE4</accession>
<name>A0A166LSE4_9AGAM</name>
<dbReference type="EMBL" id="KV417533">
    <property type="protein sequence ID" value="KZP23268.1"/>
    <property type="molecule type" value="Genomic_DNA"/>
</dbReference>